<evidence type="ECO:0000256" key="1">
    <source>
        <dbReference type="ARBA" id="ARBA00004418"/>
    </source>
</evidence>
<evidence type="ECO:0000313" key="11">
    <source>
        <dbReference type="EMBL" id="PTA66689.1"/>
    </source>
</evidence>
<keyword evidence="7 9" id="KW-0408">Iron</keyword>
<dbReference type="PANTHER" id="PTHR30600">
    <property type="entry name" value="CYTOCHROME C PEROXIDASE-RELATED"/>
    <property type="match status" value="1"/>
</dbReference>
<dbReference type="Pfam" id="PF03150">
    <property type="entry name" value="CCP_MauG"/>
    <property type="match status" value="1"/>
</dbReference>
<reference evidence="11 12" key="1">
    <citation type="submission" date="2018-03" db="EMBL/GenBank/DDBJ databases">
        <title>Draft genome of Deinococcus sp. OD32.</title>
        <authorList>
            <person name="Wang X.-P."/>
            <person name="Du Z.-J."/>
        </authorList>
    </citation>
    <scope>NUCLEOTIDE SEQUENCE [LARGE SCALE GENOMIC DNA]</scope>
    <source>
        <strain evidence="11 12">OD32</strain>
    </source>
</reference>
<dbReference type="Proteomes" id="UP000240317">
    <property type="component" value="Unassembled WGS sequence"/>
</dbReference>
<dbReference type="PIRSF" id="PIRSF000294">
    <property type="entry name" value="Cytochrome-c_peroxidase"/>
    <property type="match status" value="1"/>
</dbReference>
<dbReference type="PANTHER" id="PTHR30600:SF10">
    <property type="entry name" value="BLL6722 PROTEIN"/>
    <property type="match status" value="1"/>
</dbReference>
<dbReference type="InterPro" id="IPR004852">
    <property type="entry name" value="Di-haem_cyt_c_peroxidsae"/>
</dbReference>
<organism evidence="11 12">
    <name type="scientific">Deinococcus arcticus</name>
    <dbReference type="NCBI Taxonomy" id="2136176"/>
    <lineage>
        <taxon>Bacteria</taxon>
        <taxon>Thermotogati</taxon>
        <taxon>Deinococcota</taxon>
        <taxon>Deinococci</taxon>
        <taxon>Deinococcales</taxon>
        <taxon>Deinococcaceae</taxon>
        <taxon>Deinococcus</taxon>
    </lineage>
</organism>
<evidence type="ECO:0000256" key="7">
    <source>
        <dbReference type="ARBA" id="ARBA00023004"/>
    </source>
</evidence>
<dbReference type="InterPro" id="IPR026259">
    <property type="entry name" value="MauG/Cytc_peroxidase"/>
</dbReference>
<keyword evidence="6" id="KW-0560">Oxidoreductase</keyword>
<feature type="binding site" description="covalent" evidence="8">
    <location>
        <position position="198"/>
    </location>
    <ligand>
        <name>heme c</name>
        <dbReference type="ChEBI" id="CHEBI:61717"/>
        <label>2</label>
    </ligand>
</feature>
<dbReference type="GO" id="GO:0009055">
    <property type="term" value="F:electron transfer activity"/>
    <property type="evidence" value="ECO:0007669"/>
    <property type="project" value="InterPro"/>
</dbReference>
<keyword evidence="3 9" id="KW-0479">Metal-binding</keyword>
<feature type="domain" description="Cytochrome c" evidence="10">
    <location>
        <begin position="35"/>
        <end position="150"/>
    </location>
</feature>
<proteinExistence type="predicted"/>
<evidence type="ECO:0000256" key="9">
    <source>
        <dbReference type="PIRSR" id="PIRSR000294-2"/>
    </source>
</evidence>
<keyword evidence="2 8" id="KW-0349">Heme</keyword>
<dbReference type="InterPro" id="IPR009056">
    <property type="entry name" value="Cyt_c-like_dom"/>
</dbReference>
<dbReference type="AlphaFoldDB" id="A0A2T3W497"/>
<dbReference type="GO" id="GO:0004130">
    <property type="term" value="F:cytochrome-c peroxidase activity"/>
    <property type="evidence" value="ECO:0007669"/>
    <property type="project" value="TreeGrafter"/>
</dbReference>
<dbReference type="PROSITE" id="PS51007">
    <property type="entry name" value="CYTC"/>
    <property type="match status" value="2"/>
</dbReference>
<accession>A0A2T3W497</accession>
<evidence type="ECO:0000256" key="2">
    <source>
        <dbReference type="ARBA" id="ARBA00022617"/>
    </source>
</evidence>
<evidence type="ECO:0000256" key="8">
    <source>
        <dbReference type="PIRSR" id="PIRSR000294-1"/>
    </source>
</evidence>
<evidence type="ECO:0000256" key="6">
    <source>
        <dbReference type="ARBA" id="ARBA00023002"/>
    </source>
</evidence>
<feature type="domain" description="Cytochrome c" evidence="10">
    <location>
        <begin position="184"/>
        <end position="333"/>
    </location>
</feature>
<comment type="caution">
    <text evidence="11">The sequence shown here is derived from an EMBL/GenBank/DDBJ whole genome shotgun (WGS) entry which is preliminary data.</text>
</comment>
<keyword evidence="5" id="KW-0574">Periplasm</keyword>
<feature type="binding site" description="covalent" evidence="8">
    <location>
        <position position="201"/>
    </location>
    <ligand>
        <name>heme c</name>
        <dbReference type="ChEBI" id="CHEBI:61717"/>
        <label>2</label>
    </ligand>
</feature>
<evidence type="ECO:0000259" key="10">
    <source>
        <dbReference type="PROSITE" id="PS51007"/>
    </source>
</evidence>
<comment type="PTM">
    <text evidence="8">Binds 2 heme groups per subunit.</text>
</comment>
<comment type="cofactor">
    <cofactor evidence="8">
        <name>heme</name>
        <dbReference type="ChEBI" id="CHEBI:30413"/>
    </cofactor>
    <text evidence="8">Binds 2 heme groups.</text>
</comment>
<protein>
    <recommendedName>
        <fullName evidence="10">Cytochrome c domain-containing protein</fullName>
    </recommendedName>
</protein>
<comment type="subcellular location">
    <subcellularLocation>
        <location evidence="1">Periplasm</location>
    </subcellularLocation>
</comment>
<evidence type="ECO:0000313" key="12">
    <source>
        <dbReference type="Proteomes" id="UP000240317"/>
    </source>
</evidence>
<feature type="binding site" description="axial binding residue" evidence="9">
    <location>
        <position position="61"/>
    </location>
    <ligand>
        <name>heme c</name>
        <dbReference type="ChEBI" id="CHEBI:61717"/>
        <label>1</label>
    </ligand>
    <ligandPart>
        <name>Fe</name>
        <dbReference type="ChEBI" id="CHEBI:18248"/>
    </ligandPart>
</feature>
<dbReference type="InterPro" id="IPR051395">
    <property type="entry name" value="Cytochrome_c_Peroxidase/MauG"/>
</dbReference>
<feature type="binding site" description="axial binding residue" evidence="9">
    <location>
        <position position="202"/>
    </location>
    <ligand>
        <name>heme c</name>
        <dbReference type="ChEBI" id="CHEBI:61717"/>
        <label>2</label>
    </ligand>
    <ligandPart>
        <name>Fe</name>
        <dbReference type="ChEBI" id="CHEBI:18248"/>
    </ligandPart>
</feature>
<evidence type="ECO:0000256" key="3">
    <source>
        <dbReference type="ARBA" id="ARBA00022723"/>
    </source>
</evidence>
<name>A0A2T3W497_9DEIO</name>
<sequence>MKAQMLLLTGVITAPFVTVNAPQLGLPPLRPISQAQVQLGQAIFFSPSASADARISCASCHDPQQAFADGRPVARGVQGLLGTRNSPSLKNAAWTQPLMWDGRRATLEDQVMHPFTTAREHGMTSTAQAIEALNSDPAVQRVAQRALNEMEVKTALTAFITSLARGNSAFDRMMYAGQAGALTPEQKRGFELFKKTGCIACHATQAGYATFTDGQYHYTHQLSVIAPLDLAARLKQARQIQPADLDEVVTQQPELAVLGRFLVTQDKHDIGAMKTPSLRDAARTAPYFHDGSTQTLDAAVRQELAYRSAQTGAPITLDDQEIQAIVRFIESLNSGN</sequence>
<gene>
    <name evidence="11" type="ORF">C8263_16300</name>
</gene>
<dbReference type="GO" id="GO:0046872">
    <property type="term" value="F:metal ion binding"/>
    <property type="evidence" value="ECO:0007669"/>
    <property type="project" value="UniProtKB-KW"/>
</dbReference>
<keyword evidence="4" id="KW-0732">Signal</keyword>
<dbReference type="GO" id="GO:0020037">
    <property type="term" value="F:heme binding"/>
    <property type="evidence" value="ECO:0007669"/>
    <property type="project" value="InterPro"/>
</dbReference>
<feature type="binding site" description="covalent" evidence="8">
    <location>
        <position position="57"/>
    </location>
    <ligand>
        <name>heme c</name>
        <dbReference type="ChEBI" id="CHEBI:61717"/>
        <label>1</label>
    </ligand>
</feature>
<dbReference type="EMBL" id="PYSV01000021">
    <property type="protein sequence ID" value="PTA66689.1"/>
    <property type="molecule type" value="Genomic_DNA"/>
</dbReference>
<feature type="binding site" description="covalent" evidence="8">
    <location>
        <position position="60"/>
    </location>
    <ligand>
        <name>heme c</name>
        <dbReference type="ChEBI" id="CHEBI:61717"/>
        <label>1</label>
    </ligand>
</feature>
<dbReference type="GO" id="GO:0042597">
    <property type="term" value="C:periplasmic space"/>
    <property type="evidence" value="ECO:0007669"/>
    <property type="project" value="UniProtKB-SubCell"/>
</dbReference>
<evidence type="ECO:0000256" key="5">
    <source>
        <dbReference type="ARBA" id="ARBA00022764"/>
    </source>
</evidence>
<evidence type="ECO:0000256" key="4">
    <source>
        <dbReference type="ARBA" id="ARBA00022729"/>
    </source>
</evidence>
<keyword evidence="12" id="KW-1185">Reference proteome</keyword>
<dbReference type="Gene3D" id="1.10.760.10">
    <property type="entry name" value="Cytochrome c-like domain"/>
    <property type="match status" value="2"/>
</dbReference>
<dbReference type="InterPro" id="IPR036909">
    <property type="entry name" value="Cyt_c-like_dom_sf"/>
</dbReference>
<dbReference type="SUPFAM" id="SSF46626">
    <property type="entry name" value="Cytochrome c"/>
    <property type="match status" value="2"/>
</dbReference>